<reference evidence="1" key="2">
    <citation type="submission" date="2023-04" db="EMBL/GenBank/DDBJ databases">
        <title>Paracnuella aquatica gen. nov., sp. nov., a member of the family Chitinophagaceae isolated from a hot spring.</title>
        <authorList>
            <person name="Wang C."/>
        </authorList>
    </citation>
    <scope>NUCLEOTIDE SEQUENCE</scope>
    <source>
        <strain evidence="1">LB-8</strain>
    </source>
</reference>
<reference evidence="1" key="1">
    <citation type="submission" date="2022-09" db="EMBL/GenBank/DDBJ databases">
        <authorList>
            <person name="Yuan C."/>
            <person name="Ke Z."/>
        </authorList>
    </citation>
    <scope>NUCLEOTIDE SEQUENCE</scope>
    <source>
        <strain evidence="1">LB-8</strain>
    </source>
</reference>
<dbReference type="Pfam" id="PF22752">
    <property type="entry name" value="DUF488-N3i"/>
    <property type="match status" value="1"/>
</dbReference>
<dbReference type="Proteomes" id="UP001155483">
    <property type="component" value="Unassembled WGS sequence"/>
</dbReference>
<dbReference type="PANTHER" id="PTHR36849">
    <property type="entry name" value="CYTOPLASMIC PROTEIN-RELATED"/>
    <property type="match status" value="1"/>
</dbReference>
<evidence type="ECO:0000313" key="2">
    <source>
        <dbReference type="Proteomes" id="UP001155483"/>
    </source>
</evidence>
<proteinExistence type="predicted"/>
<dbReference type="InterPro" id="IPR052552">
    <property type="entry name" value="YeaO-like"/>
</dbReference>
<gene>
    <name evidence="1" type="ORF">OCK74_08780</name>
</gene>
<dbReference type="EMBL" id="JAOTIF010000004">
    <property type="protein sequence ID" value="MCU7549208.1"/>
    <property type="molecule type" value="Genomic_DNA"/>
</dbReference>
<keyword evidence="2" id="KW-1185">Reference proteome</keyword>
<name>A0A9X2XNN5_9BACT</name>
<dbReference type="PANTHER" id="PTHR36849:SF1">
    <property type="entry name" value="CYTOPLASMIC PROTEIN"/>
    <property type="match status" value="1"/>
</dbReference>
<evidence type="ECO:0000313" key="1">
    <source>
        <dbReference type="EMBL" id="MCU7549208.1"/>
    </source>
</evidence>
<organism evidence="1 2">
    <name type="scientific">Paraflavisolibacter caeni</name>
    <dbReference type="NCBI Taxonomy" id="2982496"/>
    <lineage>
        <taxon>Bacteria</taxon>
        <taxon>Pseudomonadati</taxon>
        <taxon>Bacteroidota</taxon>
        <taxon>Chitinophagia</taxon>
        <taxon>Chitinophagales</taxon>
        <taxon>Chitinophagaceae</taxon>
        <taxon>Paraflavisolibacter</taxon>
    </lineage>
</organism>
<accession>A0A9X2XNN5</accession>
<protein>
    <submittedName>
        <fullName evidence="1">DUF488 domain-containing protein</fullName>
    </submittedName>
</protein>
<sequence>MKIKIKRVYEEPAQDDGMRILVDRLWPRGLTKQKANIDLWLKDIAPSTELRKWFNHDPEKWKEFRKRYNEELKKNTNQIEVLEKEVKKGTVTLVYGAKDKEHNEALILKEFVNRE</sequence>
<dbReference type="AlphaFoldDB" id="A0A9X2XNN5"/>
<dbReference type="RefSeq" id="WP_279296649.1">
    <property type="nucleotide sequence ID" value="NZ_JAOTIF010000004.1"/>
</dbReference>
<comment type="caution">
    <text evidence="1">The sequence shown here is derived from an EMBL/GenBank/DDBJ whole genome shotgun (WGS) entry which is preliminary data.</text>
</comment>